<comment type="caution">
    <text evidence="1">The sequence shown here is derived from an EMBL/GenBank/DDBJ whole genome shotgun (WGS) entry which is preliminary data.</text>
</comment>
<evidence type="ECO:0000313" key="2">
    <source>
        <dbReference type="Proteomes" id="UP000242765"/>
    </source>
</evidence>
<sequence>MNNSSHVVLKSIRSEIRNLNVRTISKIVASKIIETTDLQLLFEPGFCKQLNVAHHLTTHEAVAYFVDHQFFEEYGFQQVSLISLQNIYDQLLTNFYKNLTNTPYYPPM</sequence>
<organism evidence="1 2">
    <name type="scientific">Acinetobacter silvestris</name>
    <dbReference type="NCBI Taxonomy" id="1977882"/>
    <lineage>
        <taxon>Bacteria</taxon>
        <taxon>Pseudomonadati</taxon>
        <taxon>Pseudomonadota</taxon>
        <taxon>Gammaproteobacteria</taxon>
        <taxon>Moraxellales</taxon>
        <taxon>Moraxellaceae</taxon>
        <taxon>Acinetobacter</taxon>
    </lineage>
</organism>
<dbReference type="Proteomes" id="UP000242765">
    <property type="component" value="Unassembled WGS sequence"/>
</dbReference>
<dbReference type="EMBL" id="NEGB01000013">
    <property type="protein sequence ID" value="OTG62445.1"/>
    <property type="molecule type" value="Genomic_DNA"/>
</dbReference>
<reference evidence="1 2" key="1">
    <citation type="submission" date="2017-04" db="EMBL/GenBank/DDBJ databases">
        <title>High diversity of culturable Acinetobacter species in natural soil and water ecosystems.</title>
        <authorList>
            <person name="Nemec A."/>
            <person name="Radolfova-Krizova L."/>
        </authorList>
    </citation>
    <scope>NUCLEOTIDE SEQUENCE [LARGE SCALE GENOMIC DNA]</scope>
    <source>
        <strain evidence="1 2">ANC 4999</strain>
    </source>
</reference>
<dbReference type="AlphaFoldDB" id="A0A1Y3C8J2"/>
<gene>
    <name evidence="1" type="ORF">B9T28_14510</name>
</gene>
<dbReference type="OrthoDB" id="6708552at2"/>
<accession>A0A1Y3C8J2</accession>
<name>A0A1Y3C8J2_9GAMM</name>
<dbReference type="RefSeq" id="WP_086204693.1">
    <property type="nucleotide sequence ID" value="NZ_NEGB01000013.1"/>
</dbReference>
<evidence type="ECO:0000313" key="1">
    <source>
        <dbReference type="EMBL" id="OTG62445.1"/>
    </source>
</evidence>
<protein>
    <submittedName>
        <fullName evidence="1">Uncharacterized protein</fullName>
    </submittedName>
</protein>
<keyword evidence="2" id="KW-1185">Reference proteome</keyword>
<proteinExistence type="predicted"/>